<evidence type="ECO:0000256" key="1">
    <source>
        <dbReference type="SAM" id="MobiDB-lite"/>
    </source>
</evidence>
<feature type="non-terminal residue" evidence="2">
    <location>
        <position position="310"/>
    </location>
</feature>
<dbReference type="EMBL" id="CAXAMN010000223">
    <property type="protein sequence ID" value="CAK8987046.1"/>
    <property type="molecule type" value="Genomic_DNA"/>
</dbReference>
<protein>
    <submittedName>
        <fullName evidence="2">Uncharacterized protein</fullName>
    </submittedName>
</protein>
<reference evidence="2 3" key="1">
    <citation type="submission" date="2024-02" db="EMBL/GenBank/DDBJ databases">
        <authorList>
            <person name="Chen Y."/>
            <person name="Shah S."/>
            <person name="Dougan E. K."/>
            <person name="Thang M."/>
            <person name="Chan C."/>
        </authorList>
    </citation>
    <scope>NUCLEOTIDE SEQUENCE [LARGE SCALE GENOMIC DNA]</scope>
</reference>
<organism evidence="2 3">
    <name type="scientific">Durusdinium trenchii</name>
    <dbReference type="NCBI Taxonomy" id="1381693"/>
    <lineage>
        <taxon>Eukaryota</taxon>
        <taxon>Sar</taxon>
        <taxon>Alveolata</taxon>
        <taxon>Dinophyceae</taxon>
        <taxon>Suessiales</taxon>
        <taxon>Symbiodiniaceae</taxon>
        <taxon>Durusdinium</taxon>
    </lineage>
</organism>
<feature type="compositionally biased region" description="Basic and acidic residues" evidence="1">
    <location>
        <begin position="285"/>
        <end position="299"/>
    </location>
</feature>
<dbReference type="Proteomes" id="UP001642484">
    <property type="component" value="Unassembled WGS sequence"/>
</dbReference>
<keyword evidence="3" id="KW-1185">Reference proteome</keyword>
<gene>
    <name evidence="2" type="ORF">CCMP2556_LOCUS725</name>
</gene>
<accession>A0ABP0HA13</accession>
<proteinExistence type="predicted"/>
<evidence type="ECO:0000313" key="2">
    <source>
        <dbReference type="EMBL" id="CAK8987046.1"/>
    </source>
</evidence>
<comment type="caution">
    <text evidence="2">The sequence shown here is derived from an EMBL/GenBank/DDBJ whole genome shotgun (WGS) entry which is preliminary data.</text>
</comment>
<feature type="compositionally biased region" description="Basic and acidic residues" evidence="1">
    <location>
        <begin position="266"/>
        <end position="275"/>
    </location>
</feature>
<sequence length="310" mass="34211">MTERGKGSAMDAHMGPLRLPKGHGTLTAADRDEIWKWYKVSASVRYRQQWGKRCLSLSGQAANLNAARDYALQKIEDNGDGGRVEPVTTQQMQQVTTQLGQLDHAVKNHAGTLQYLEQMCSQAGQAASAANAAALATQQSCQRAVAEAAMTAHRLAKSENMEGQVEKLVRKYLQEHGSHRRRKHKRKKTRRKSPSDHKEESAQESDDAAAAQEASTPGKKQLKEEMPTTSPSECGEEGRGVASVMEKKEEEDSSPSSPSTLKVHRMSKDDERPLDEPETPWLDHGAGEALREKIEKMKAEAQPSTSRTET</sequence>
<name>A0ABP0HA13_9DINO</name>
<evidence type="ECO:0000313" key="3">
    <source>
        <dbReference type="Proteomes" id="UP001642484"/>
    </source>
</evidence>
<feature type="region of interest" description="Disordered" evidence="1">
    <location>
        <begin position="174"/>
        <end position="310"/>
    </location>
</feature>
<feature type="compositionally biased region" description="Basic residues" evidence="1">
    <location>
        <begin position="178"/>
        <end position="192"/>
    </location>
</feature>